<dbReference type="GO" id="GO:0005886">
    <property type="term" value="C:plasma membrane"/>
    <property type="evidence" value="ECO:0007669"/>
    <property type="project" value="UniProtKB-SubCell"/>
</dbReference>
<evidence type="ECO:0000256" key="11">
    <source>
        <dbReference type="HAMAP-Rule" id="MF_00115"/>
    </source>
</evidence>
<dbReference type="AlphaFoldDB" id="A0A5A9X4Z2"/>
<evidence type="ECO:0000256" key="5">
    <source>
        <dbReference type="ARBA" id="ARBA00022475"/>
    </source>
</evidence>
<dbReference type="NCBIfam" id="NF001843">
    <property type="entry name" value="PRK00567.1-4"/>
    <property type="match status" value="1"/>
</dbReference>
<keyword evidence="5 11" id="KW-1003">Cell membrane</keyword>
<keyword evidence="10 11" id="KW-0407">Ion channel</keyword>
<dbReference type="NCBIfam" id="TIGR00220">
    <property type="entry name" value="mscL"/>
    <property type="match status" value="1"/>
</dbReference>
<dbReference type="HAMAP" id="MF_00115">
    <property type="entry name" value="MscL"/>
    <property type="match status" value="1"/>
</dbReference>
<comment type="similarity">
    <text evidence="2 11">Belongs to the MscL family.</text>
</comment>
<dbReference type="FunFam" id="1.10.1200.120:FF:000001">
    <property type="entry name" value="Large-conductance mechanosensitive channel"/>
    <property type="match status" value="1"/>
</dbReference>
<sequence length="131" mass="14171">MSMMKEFKDFAVKGNVVDMAVGIVIGAAFGKIVSSFVGDVIMPPIGVLLGGVDFSSLSIIVKEAVEKKPAVLINYGKFLQTIIDFTIIAFAIFMAVKAINSLRKKEAAVPPAPSKEEILLTEIRDLLKEKK</sequence>
<organism evidence="12 13">
    <name type="scientific">Oryzomonas rubra</name>
    <dbReference type="NCBI Taxonomy" id="2509454"/>
    <lineage>
        <taxon>Bacteria</taxon>
        <taxon>Pseudomonadati</taxon>
        <taxon>Thermodesulfobacteriota</taxon>
        <taxon>Desulfuromonadia</taxon>
        <taxon>Geobacterales</taxon>
        <taxon>Geobacteraceae</taxon>
        <taxon>Oryzomonas</taxon>
    </lineage>
</organism>
<dbReference type="Proteomes" id="UP000324298">
    <property type="component" value="Unassembled WGS sequence"/>
</dbReference>
<evidence type="ECO:0000313" key="12">
    <source>
        <dbReference type="EMBL" id="KAA0888060.1"/>
    </source>
</evidence>
<dbReference type="Pfam" id="PF01741">
    <property type="entry name" value="MscL"/>
    <property type="match status" value="1"/>
</dbReference>
<evidence type="ECO:0000256" key="6">
    <source>
        <dbReference type="ARBA" id="ARBA00022692"/>
    </source>
</evidence>
<dbReference type="GO" id="GO:0008381">
    <property type="term" value="F:mechanosensitive monoatomic ion channel activity"/>
    <property type="evidence" value="ECO:0007669"/>
    <property type="project" value="UniProtKB-UniRule"/>
</dbReference>
<dbReference type="EMBL" id="SRSD01000012">
    <property type="protein sequence ID" value="KAA0888060.1"/>
    <property type="molecule type" value="Genomic_DNA"/>
</dbReference>
<dbReference type="InterPro" id="IPR019823">
    <property type="entry name" value="Mechanosensitive_channel_CS"/>
</dbReference>
<evidence type="ECO:0000256" key="9">
    <source>
        <dbReference type="ARBA" id="ARBA00023136"/>
    </source>
</evidence>
<feature type="transmembrane region" description="Helical" evidence="11">
    <location>
        <begin position="78"/>
        <end position="96"/>
    </location>
</feature>
<evidence type="ECO:0000256" key="1">
    <source>
        <dbReference type="ARBA" id="ARBA00004651"/>
    </source>
</evidence>
<evidence type="ECO:0000256" key="2">
    <source>
        <dbReference type="ARBA" id="ARBA00007254"/>
    </source>
</evidence>
<keyword evidence="4 11" id="KW-0813">Transport</keyword>
<comment type="subunit">
    <text evidence="3 11">Homopentamer.</text>
</comment>
<dbReference type="SUPFAM" id="SSF81330">
    <property type="entry name" value="Gated mechanosensitive channel"/>
    <property type="match status" value="1"/>
</dbReference>
<keyword evidence="8 11" id="KW-0406">Ion transport</keyword>
<dbReference type="RefSeq" id="WP_149309599.1">
    <property type="nucleotide sequence ID" value="NZ_SRSD01000012.1"/>
</dbReference>
<comment type="function">
    <text evidence="11">Channel that opens in response to stretch forces in the membrane lipid bilayer. May participate in the regulation of osmotic pressure changes within the cell.</text>
</comment>
<evidence type="ECO:0000256" key="3">
    <source>
        <dbReference type="ARBA" id="ARBA00011255"/>
    </source>
</evidence>
<dbReference type="PANTHER" id="PTHR30266">
    <property type="entry name" value="MECHANOSENSITIVE CHANNEL MSCL"/>
    <property type="match status" value="1"/>
</dbReference>
<dbReference type="PROSITE" id="PS01327">
    <property type="entry name" value="MSCL"/>
    <property type="match status" value="1"/>
</dbReference>
<accession>A0A5A9X4Z2</accession>
<comment type="subcellular location">
    <subcellularLocation>
        <location evidence="1 11">Cell membrane</location>
        <topology evidence="1 11">Multi-pass membrane protein</topology>
    </subcellularLocation>
</comment>
<evidence type="ECO:0000256" key="4">
    <source>
        <dbReference type="ARBA" id="ARBA00022448"/>
    </source>
</evidence>
<dbReference type="InterPro" id="IPR037673">
    <property type="entry name" value="MSC/AndL"/>
</dbReference>
<keyword evidence="13" id="KW-1185">Reference proteome</keyword>
<dbReference type="PANTHER" id="PTHR30266:SF2">
    <property type="entry name" value="LARGE-CONDUCTANCE MECHANOSENSITIVE CHANNEL"/>
    <property type="match status" value="1"/>
</dbReference>
<evidence type="ECO:0000313" key="13">
    <source>
        <dbReference type="Proteomes" id="UP000324298"/>
    </source>
</evidence>
<protein>
    <recommendedName>
        <fullName evidence="11">Large-conductance mechanosensitive channel</fullName>
    </recommendedName>
</protein>
<evidence type="ECO:0000256" key="10">
    <source>
        <dbReference type="ARBA" id="ARBA00023303"/>
    </source>
</evidence>
<dbReference type="PRINTS" id="PR01264">
    <property type="entry name" value="MECHCHANNEL"/>
</dbReference>
<reference evidence="12 13" key="1">
    <citation type="submission" date="2019-04" db="EMBL/GenBank/DDBJ databases">
        <title>Geobacter ruber sp. nov., ferric-reducing bacteria isolated from paddy soil.</title>
        <authorList>
            <person name="Xu Z."/>
            <person name="Masuda Y."/>
            <person name="Itoh H."/>
            <person name="Senoo K."/>
        </authorList>
    </citation>
    <scope>NUCLEOTIDE SEQUENCE [LARGE SCALE GENOMIC DNA]</scope>
    <source>
        <strain evidence="12 13">Red88</strain>
    </source>
</reference>
<dbReference type="Gene3D" id="1.10.1200.120">
    <property type="entry name" value="Large-conductance mechanosensitive channel, MscL, domain 1"/>
    <property type="match status" value="1"/>
</dbReference>
<keyword evidence="7 11" id="KW-1133">Transmembrane helix</keyword>
<keyword evidence="9 11" id="KW-0472">Membrane</keyword>
<gene>
    <name evidence="11 12" type="primary">mscL</name>
    <name evidence="12" type="ORF">ET418_16805</name>
</gene>
<keyword evidence="6 11" id="KW-0812">Transmembrane</keyword>
<evidence type="ECO:0000256" key="8">
    <source>
        <dbReference type="ARBA" id="ARBA00023065"/>
    </source>
</evidence>
<name>A0A5A9X4Z2_9BACT</name>
<dbReference type="InterPro" id="IPR001185">
    <property type="entry name" value="MS_channel"/>
</dbReference>
<dbReference type="InterPro" id="IPR036019">
    <property type="entry name" value="MscL_channel"/>
</dbReference>
<dbReference type="OrthoDB" id="9810350at2"/>
<comment type="caution">
    <text evidence="12">The sequence shown here is derived from an EMBL/GenBank/DDBJ whole genome shotgun (WGS) entry which is preliminary data.</text>
</comment>
<evidence type="ECO:0000256" key="7">
    <source>
        <dbReference type="ARBA" id="ARBA00022989"/>
    </source>
</evidence>
<proteinExistence type="inferred from homology"/>
<feature type="transmembrane region" description="Helical" evidence="11">
    <location>
        <begin position="12"/>
        <end position="33"/>
    </location>
</feature>